<dbReference type="SUPFAM" id="SSF57850">
    <property type="entry name" value="RING/U-box"/>
    <property type="match status" value="1"/>
</dbReference>
<dbReference type="PANTHER" id="PTHR24185">
    <property type="entry name" value="CALCIUM-INDEPENDENT PHOSPHOLIPASE A2-GAMMA"/>
    <property type="match status" value="1"/>
</dbReference>
<keyword evidence="6" id="KW-0442">Lipid degradation</keyword>
<dbReference type="PROSITE" id="PS51635">
    <property type="entry name" value="PNPLA"/>
    <property type="match status" value="1"/>
</dbReference>
<dbReference type="InterPro" id="IPR001841">
    <property type="entry name" value="Znf_RING"/>
</dbReference>
<dbReference type="AlphaFoldDB" id="A0A5N6VR22"/>
<proteinExistence type="predicted"/>
<sequence>MATWLGLEAEDTGWTLTDSGGMRRILKNMDHASGCYPSLPFFIGQATKVQALRSLYPYNNIRRYAKRNLARVYLSGRTGSYPVVLMEASLSGRGPKVRSPPPPRQVEAVHQYRIHNSHDMSYGDIENLVYLRCLVPVCDVLCLFAADLGGIAHVQEILRSWSSSPLLSLDGSRRNRPRLLIVLTDPQDKLKEADDMERTLTNTVVPNLAASVTTVDLRNRNQLSPVSRYEPLQQQLTLELDEARAARSKARLLFSAPHLDWILRRLFRRVAQRPTSPFNCIIACRERRDSWGIADNTTQYLTAFLDITNQAGLPVISVVDFIASAFLMDAYPPGMHEFDPVIMFRSLYADHCVAACLPSQASPLARSSSFAEEVEGVFVTMFSTISSTMGSAEVRRELLERETTTWATVKSNHVCLFCLRRPPEHVLPCGHSMCDICVRIFGQRGRGAEYHAKVTSCPACLQNFSLTVRLLPPTKRPTVLVLDGGGIRGVVTLGFLKALEDEIGGSRGLHEAFDLTLGTSAGALIASEVIVRGTRTDEASTKFKNLSRQIFPARPRRQTLLGQSWDLLTTLVTDSRYNTRALDCALQETFGSSRRLFDTTAPMVAGIRVALTASHVEDGLLSLFANYRAVRRPGMQSAYKLLVSNEREPLLWEVARCSVAALGYFTPKSLPGLGTLQDGGVRANCPLRTALRESEIIWPASQGPDLVVSIGTGYAVDGPAEGAAGQPRFPRDSFIERGIRTFLTSPAVDGQRGWQDALDSIPKNIRKNVFRLDCGIAGKLPELDDTLEIDKLGEFEYRIPAELSRAWLAKSFFFELDTEPVMLHGSYDCQGSILCCKFDAAGLIEQVKLAFPDAHFTLAEGHTFGSVEGDSGCTTCGYYRKRISFQVSSIHESVQLGIYGTTGFSSLGGFPTTVQDLLEAQQADFPFGRADHRSDQWPPLRQCYCTRRKRSRESARDESMPKKRRL</sequence>
<dbReference type="Proteomes" id="UP000325433">
    <property type="component" value="Unassembled WGS sequence"/>
</dbReference>
<dbReference type="CDD" id="cd07199">
    <property type="entry name" value="Pat17_PNPLA8_PNPLA9_like"/>
    <property type="match status" value="1"/>
</dbReference>
<keyword evidence="9" id="KW-0808">Transferase</keyword>
<evidence type="ECO:0000256" key="1">
    <source>
        <dbReference type="ARBA" id="ARBA00022723"/>
    </source>
</evidence>
<dbReference type="PANTHER" id="PTHR24185:SF8">
    <property type="entry name" value="PNPLA DOMAIN-CONTAINING PROTEIN"/>
    <property type="match status" value="1"/>
</dbReference>
<dbReference type="InterPro" id="IPR017907">
    <property type="entry name" value="Znf_RING_CS"/>
</dbReference>
<evidence type="ECO:0000256" key="2">
    <source>
        <dbReference type="ARBA" id="ARBA00022771"/>
    </source>
</evidence>
<dbReference type="GO" id="GO:0046486">
    <property type="term" value="P:glycerolipid metabolic process"/>
    <property type="evidence" value="ECO:0007669"/>
    <property type="project" value="UniProtKB-ARBA"/>
</dbReference>
<keyword evidence="1" id="KW-0479">Metal-binding</keyword>
<organism evidence="9 10">
    <name type="scientific">Aspergillus transmontanensis</name>
    <dbReference type="NCBI Taxonomy" id="1034304"/>
    <lineage>
        <taxon>Eukaryota</taxon>
        <taxon>Fungi</taxon>
        <taxon>Dikarya</taxon>
        <taxon>Ascomycota</taxon>
        <taxon>Pezizomycotina</taxon>
        <taxon>Eurotiomycetes</taxon>
        <taxon>Eurotiomycetidae</taxon>
        <taxon>Eurotiales</taxon>
        <taxon>Aspergillaceae</taxon>
        <taxon>Aspergillus</taxon>
        <taxon>Aspergillus subgen. Circumdati</taxon>
    </lineage>
</organism>
<dbReference type="GO" id="GO:0047499">
    <property type="term" value="F:calcium-independent phospholipase A2 activity"/>
    <property type="evidence" value="ECO:0007669"/>
    <property type="project" value="TreeGrafter"/>
</dbReference>
<protein>
    <submittedName>
        <fullName evidence="9">Acyl transferase/acyl hydrolase/lysophospholipase</fullName>
    </submittedName>
</protein>
<keyword evidence="3" id="KW-0862">Zinc</keyword>
<evidence type="ECO:0000256" key="5">
    <source>
        <dbReference type="PROSITE-ProRule" id="PRU00175"/>
    </source>
</evidence>
<evidence type="ECO:0000313" key="9">
    <source>
        <dbReference type="EMBL" id="KAE8310983.1"/>
    </source>
</evidence>
<dbReference type="EMBL" id="ML738347">
    <property type="protein sequence ID" value="KAE8310983.1"/>
    <property type="molecule type" value="Genomic_DNA"/>
</dbReference>
<feature type="domain" description="PNPLA" evidence="8">
    <location>
        <begin position="480"/>
        <end position="691"/>
    </location>
</feature>
<keyword evidence="10" id="KW-1185">Reference proteome</keyword>
<dbReference type="Pfam" id="PF01734">
    <property type="entry name" value="Patatin"/>
    <property type="match status" value="1"/>
</dbReference>
<reference evidence="10" key="1">
    <citation type="submission" date="2019-04" db="EMBL/GenBank/DDBJ databases">
        <title>Friends and foes A comparative genomics studyof 23 Aspergillus species from section Flavi.</title>
        <authorList>
            <consortium name="DOE Joint Genome Institute"/>
            <person name="Kjaerbolling I."/>
            <person name="Vesth T."/>
            <person name="Frisvad J.C."/>
            <person name="Nybo J.L."/>
            <person name="Theobald S."/>
            <person name="Kildgaard S."/>
            <person name="Isbrandt T."/>
            <person name="Kuo A."/>
            <person name="Sato A."/>
            <person name="Lyhne E.K."/>
            <person name="Kogle M.E."/>
            <person name="Wiebenga A."/>
            <person name="Kun R.S."/>
            <person name="Lubbers R.J."/>
            <person name="Makela M.R."/>
            <person name="Barry K."/>
            <person name="Chovatia M."/>
            <person name="Clum A."/>
            <person name="Daum C."/>
            <person name="Haridas S."/>
            <person name="He G."/>
            <person name="LaButti K."/>
            <person name="Lipzen A."/>
            <person name="Mondo S."/>
            <person name="Riley R."/>
            <person name="Salamov A."/>
            <person name="Simmons B.A."/>
            <person name="Magnuson J.K."/>
            <person name="Henrissat B."/>
            <person name="Mortensen U.H."/>
            <person name="Larsen T.O."/>
            <person name="Devries R.P."/>
            <person name="Grigoriev I.V."/>
            <person name="Machida M."/>
            <person name="Baker S.E."/>
            <person name="Andersen M.R."/>
        </authorList>
    </citation>
    <scope>NUCLEOTIDE SEQUENCE [LARGE SCALE GENOMIC DNA]</scope>
    <source>
        <strain evidence="10">CBS 130015</strain>
    </source>
</reference>
<dbReference type="SUPFAM" id="SSF52151">
    <property type="entry name" value="FabD/lysophospholipase-like"/>
    <property type="match status" value="1"/>
</dbReference>
<feature type="active site" description="Nucleophile" evidence="6">
    <location>
        <position position="520"/>
    </location>
</feature>
<evidence type="ECO:0000256" key="6">
    <source>
        <dbReference type="PROSITE-ProRule" id="PRU01161"/>
    </source>
</evidence>
<evidence type="ECO:0000313" key="10">
    <source>
        <dbReference type="Proteomes" id="UP000325433"/>
    </source>
</evidence>
<keyword evidence="2 5" id="KW-0863">Zinc-finger</keyword>
<dbReference type="InterPro" id="IPR002641">
    <property type="entry name" value="PNPLA_dom"/>
</dbReference>
<evidence type="ECO:0000256" key="3">
    <source>
        <dbReference type="ARBA" id="ARBA00022833"/>
    </source>
</evidence>
<evidence type="ECO:0000259" key="7">
    <source>
        <dbReference type="PROSITE" id="PS50089"/>
    </source>
</evidence>
<keyword evidence="4 6" id="KW-0443">Lipid metabolism</keyword>
<feature type="short sequence motif" description="GXGXXG" evidence="6">
    <location>
        <begin position="484"/>
        <end position="489"/>
    </location>
</feature>
<dbReference type="GO" id="GO:0016020">
    <property type="term" value="C:membrane"/>
    <property type="evidence" value="ECO:0007669"/>
    <property type="project" value="TreeGrafter"/>
</dbReference>
<dbReference type="InterPro" id="IPR013083">
    <property type="entry name" value="Znf_RING/FYVE/PHD"/>
</dbReference>
<feature type="domain" description="RING-type" evidence="7">
    <location>
        <begin position="415"/>
        <end position="460"/>
    </location>
</feature>
<accession>A0A5N6VR22</accession>
<name>A0A5N6VR22_9EURO</name>
<dbReference type="GO" id="GO:0016042">
    <property type="term" value="P:lipid catabolic process"/>
    <property type="evidence" value="ECO:0007669"/>
    <property type="project" value="UniProtKB-UniRule"/>
</dbReference>
<feature type="active site" description="Proton acceptor" evidence="6">
    <location>
        <position position="678"/>
    </location>
</feature>
<gene>
    <name evidence="9" type="ORF">BDV41DRAFT_566132</name>
</gene>
<dbReference type="PROSITE" id="PS50089">
    <property type="entry name" value="ZF_RING_2"/>
    <property type="match status" value="1"/>
</dbReference>
<dbReference type="InterPro" id="IPR016035">
    <property type="entry name" value="Acyl_Trfase/lysoPLipase"/>
</dbReference>
<evidence type="ECO:0000259" key="8">
    <source>
        <dbReference type="PROSITE" id="PS51635"/>
    </source>
</evidence>
<dbReference type="GO" id="GO:0019369">
    <property type="term" value="P:arachidonate metabolic process"/>
    <property type="evidence" value="ECO:0007669"/>
    <property type="project" value="TreeGrafter"/>
</dbReference>
<dbReference type="GO" id="GO:0008270">
    <property type="term" value="F:zinc ion binding"/>
    <property type="evidence" value="ECO:0007669"/>
    <property type="project" value="UniProtKB-KW"/>
</dbReference>
<dbReference type="Gene3D" id="3.30.40.10">
    <property type="entry name" value="Zinc/RING finger domain, C3HC4 (zinc finger)"/>
    <property type="match status" value="1"/>
</dbReference>
<dbReference type="PROSITE" id="PS00518">
    <property type="entry name" value="ZF_RING_1"/>
    <property type="match status" value="1"/>
</dbReference>
<keyword evidence="6 9" id="KW-0378">Hydrolase</keyword>
<dbReference type="Gene3D" id="3.40.1090.10">
    <property type="entry name" value="Cytosolic phospholipase A2 catalytic domain"/>
    <property type="match status" value="1"/>
</dbReference>
<feature type="short sequence motif" description="DGA/G" evidence="6">
    <location>
        <begin position="678"/>
        <end position="680"/>
    </location>
</feature>
<evidence type="ECO:0000256" key="4">
    <source>
        <dbReference type="ARBA" id="ARBA00023098"/>
    </source>
</evidence>
<dbReference type="GO" id="GO:0016740">
    <property type="term" value="F:transferase activity"/>
    <property type="evidence" value="ECO:0007669"/>
    <property type="project" value="UniProtKB-KW"/>
</dbReference>
<feature type="short sequence motif" description="GXSXG" evidence="6">
    <location>
        <begin position="518"/>
        <end position="522"/>
    </location>
</feature>